<dbReference type="InterPro" id="IPR015943">
    <property type="entry name" value="WD40/YVTN_repeat-like_dom_sf"/>
</dbReference>
<comment type="caution">
    <text evidence="2">The sequence shown here is derived from an EMBL/GenBank/DDBJ whole genome shotgun (WGS) entry which is preliminary data.</text>
</comment>
<reference evidence="2 3" key="1">
    <citation type="journal article" date="2018" name="G3 (Bethesda)">
        <title>Phylogenetic and Phylogenomic Definition of Rhizopus Species.</title>
        <authorList>
            <person name="Gryganskyi A.P."/>
            <person name="Golan J."/>
            <person name="Dolatabadi S."/>
            <person name="Mondo S."/>
            <person name="Robb S."/>
            <person name="Idnurm A."/>
            <person name="Muszewska A."/>
            <person name="Steczkiewicz K."/>
            <person name="Masonjones S."/>
            <person name="Liao H.L."/>
            <person name="Gajdeczka M.T."/>
            <person name="Anike F."/>
            <person name="Vuek A."/>
            <person name="Anishchenko I.M."/>
            <person name="Voigt K."/>
            <person name="de Hoog G.S."/>
            <person name="Smith M.E."/>
            <person name="Heitman J."/>
            <person name="Vilgalys R."/>
            <person name="Stajich J.E."/>
        </authorList>
    </citation>
    <scope>NUCLEOTIDE SEQUENCE [LARGE SCALE GENOMIC DNA]</scope>
    <source>
        <strain evidence="2 3">LSU 92-RS-03</strain>
    </source>
</reference>
<name>A0A367KPC6_RHIST</name>
<dbReference type="InterPro" id="IPR011047">
    <property type="entry name" value="Quinoprotein_ADH-like_sf"/>
</dbReference>
<gene>
    <name evidence="2" type="ORF">CU098_011823</name>
</gene>
<dbReference type="PANTHER" id="PTHR11200">
    <property type="entry name" value="INOSITOL 5-PHOSPHATASE"/>
    <property type="match status" value="1"/>
</dbReference>
<dbReference type="Gene3D" id="3.60.10.10">
    <property type="entry name" value="Endonuclease/exonuclease/phosphatase"/>
    <property type="match status" value="1"/>
</dbReference>
<dbReference type="EMBL" id="PJQM01000817">
    <property type="protein sequence ID" value="RCI04011.1"/>
    <property type="molecule type" value="Genomic_DNA"/>
</dbReference>
<dbReference type="Proteomes" id="UP000253551">
    <property type="component" value="Unassembled WGS sequence"/>
</dbReference>
<dbReference type="PANTHER" id="PTHR11200:SF240">
    <property type="entry name" value="INOSITOL POLYPHOSPHATE 5-PHOSPHATASE C9G1.10C-RELATED"/>
    <property type="match status" value="1"/>
</dbReference>
<dbReference type="SMART" id="SM00128">
    <property type="entry name" value="IPPc"/>
    <property type="match status" value="1"/>
</dbReference>
<proteinExistence type="predicted"/>
<dbReference type="STRING" id="4846.A0A367KPC6"/>
<accession>A0A367KPC6</accession>
<dbReference type="AlphaFoldDB" id="A0A367KPC6"/>
<sequence length="848" mass="97180">MNLPKLQETIDIPKELPISRLVLNIPRSYSLDDHVLRYHRRRHLQLNKEDEEGLSRSFSVGTKEEMNHPFDAPIHSAEQYSYPDTTHTTEAPPLLDHEIRIPNQYGTIHAMAVQGSVIVIGTSHNHIHAFHIQEISEALFSTVIPSPITIPVASNTLIDSIRCLCFSPTFRDTAVVWAGTENGSILAKHMETGEVRTRKITDYPINHILRHRNTELWTMDTAGNLTIWPMSIEECFSDTLPEHFRVRPCIHHVALSNNRLWTCLEKTVDCFDRTTGSVVSFTIDQETVGEIVQLMVYPDTIYTVHATGQINIWDETTFEKKQCVSISTDQITTAVTVDTHYVWIGFLNGSIAIYNTKSDPWITVKVWHAHTHAVTHLEVDALSSTTVVSMDVEGHIAVWDGLLSDYWIVLLWPEQHMLTRVNDYCTFSPIQAMICSWNMDAVKPEALTDIDKEKILEWLNGMQSPDIIMIGVQEIVDLGSKTLTASNKKIETIEEADELLTHRYMLWYDYFKSAINTNFGENSYKIIKTDQLVGLFTCLFVKTEIEPRIHQCDSTVVKTGFRVMNKSLHGNKGGIVVRLLIDDTSLCFINCHLAAGQCNLLSRNADMDGILHSAQFSACIATDQEGFPDPFLQQVVFKNHSDGSHVLDHETCFFSGDLNYRVELPREDVLKSIETHPKLEAWETLQQYDQLKQQQATNPMFRCLGFKEAPILFDPTYKYERGTEEYDTSEKKRVPAWCDRILYRAPANVTNVYYRRHEVKASDHRPVSAGFTFPVKTIDHAQMNKAKEQLQVEWKLQVFKHTQEAKVRFVMHYDLCDEKEAWDRLDKSEWDAEKVVMDLYRDKGACIA</sequence>
<dbReference type="InterPro" id="IPR036691">
    <property type="entry name" value="Endo/exonu/phosph_ase_sf"/>
</dbReference>
<protein>
    <recommendedName>
        <fullName evidence="1">Inositol polyphosphate-related phosphatase domain-containing protein</fullName>
    </recommendedName>
</protein>
<dbReference type="Pfam" id="PF22669">
    <property type="entry name" value="Exo_endo_phos2"/>
    <property type="match status" value="1"/>
</dbReference>
<organism evidence="2 3">
    <name type="scientific">Rhizopus stolonifer</name>
    <name type="common">Rhizopus nigricans</name>
    <dbReference type="NCBI Taxonomy" id="4846"/>
    <lineage>
        <taxon>Eukaryota</taxon>
        <taxon>Fungi</taxon>
        <taxon>Fungi incertae sedis</taxon>
        <taxon>Mucoromycota</taxon>
        <taxon>Mucoromycotina</taxon>
        <taxon>Mucoromycetes</taxon>
        <taxon>Mucorales</taxon>
        <taxon>Mucorineae</taxon>
        <taxon>Rhizopodaceae</taxon>
        <taxon>Rhizopus</taxon>
    </lineage>
</organism>
<evidence type="ECO:0000313" key="2">
    <source>
        <dbReference type="EMBL" id="RCI04011.1"/>
    </source>
</evidence>
<dbReference type="Gene3D" id="2.130.10.10">
    <property type="entry name" value="YVTN repeat-like/Quinoprotein amine dehydrogenase"/>
    <property type="match status" value="1"/>
</dbReference>
<dbReference type="SUPFAM" id="SSF50998">
    <property type="entry name" value="Quinoprotein alcohol dehydrogenase-like"/>
    <property type="match status" value="1"/>
</dbReference>
<dbReference type="GO" id="GO:0004439">
    <property type="term" value="F:phosphatidylinositol-4,5-bisphosphate 5-phosphatase activity"/>
    <property type="evidence" value="ECO:0007669"/>
    <property type="project" value="TreeGrafter"/>
</dbReference>
<keyword evidence="3" id="KW-1185">Reference proteome</keyword>
<evidence type="ECO:0000313" key="3">
    <source>
        <dbReference type="Proteomes" id="UP000253551"/>
    </source>
</evidence>
<feature type="domain" description="Inositol polyphosphate-related phosphatase" evidence="1">
    <location>
        <begin position="428"/>
        <end position="779"/>
    </location>
</feature>
<evidence type="ECO:0000259" key="1">
    <source>
        <dbReference type="SMART" id="SM00128"/>
    </source>
</evidence>
<dbReference type="OrthoDB" id="2248459at2759"/>
<dbReference type="InterPro" id="IPR046985">
    <property type="entry name" value="IP5"/>
</dbReference>
<dbReference type="InterPro" id="IPR000300">
    <property type="entry name" value="IPPc"/>
</dbReference>
<dbReference type="GO" id="GO:0046856">
    <property type="term" value="P:phosphatidylinositol dephosphorylation"/>
    <property type="evidence" value="ECO:0007669"/>
    <property type="project" value="InterPro"/>
</dbReference>
<dbReference type="SUPFAM" id="SSF56219">
    <property type="entry name" value="DNase I-like"/>
    <property type="match status" value="1"/>
</dbReference>